<dbReference type="AlphaFoldDB" id="A0A2K9LKR3"/>
<dbReference type="Proteomes" id="UP000235116">
    <property type="component" value="Chromosome"/>
</dbReference>
<reference evidence="3" key="1">
    <citation type="submission" date="2017-08" db="EMBL/GenBank/DDBJ databases">
        <title>Direct submision.</title>
        <authorList>
            <person name="Kim S.-J."/>
            <person name="Rhee S.-K."/>
        </authorList>
    </citation>
    <scope>NUCLEOTIDE SEQUENCE [LARGE SCALE GENOMIC DNA]</scope>
    <source>
        <strain evidence="3">GI5</strain>
    </source>
</reference>
<proteinExistence type="predicted"/>
<evidence type="ECO:0000256" key="1">
    <source>
        <dbReference type="PROSITE-ProRule" id="PRU00339"/>
    </source>
</evidence>
<evidence type="ECO:0000313" key="2">
    <source>
        <dbReference type="EMBL" id="AUM12949.1"/>
    </source>
</evidence>
<dbReference type="PROSITE" id="PS50005">
    <property type="entry name" value="TPR"/>
    <property type="match status" value="1"/>
</dbReference>
<accession>A0A2K9LKR3</accession>
<dbReference type="SUPFAM" id="SSF48452">
    <property type="entry name" value="TPR-like"/>
    <property type="match status" value="1"/>
</dbReference>
<evidence type="ECO:0000313" key="3">
    <source>
        <dbReference type="Proteomes" id="UP000235116"/>
    </source>
</evidence>
<dbReference type="SMART" id="SM00028">
    <property type="entry name" value="TPR"/>
    <property type="match status" value="2"/>
</dbReference>
<dbReference type="InterPro" id="IPR011990">
    <property type="entry name" value="TPR-like_helical_dom_sf"/>
</dbReference>
<keyword evidence="1" id="KW-0802">TPR repeat</keyword>
<organism evidence="2 3">
    <name type="scientific">Ketobacter alkanivorans</name>
    <dbReference type="NCBI Taxonomy" id="1917421"/>
    <lineage>
        <taxon>Bacteria</taxon>
        <taxon>Pseudomonadati</taxon>
        <taxon>Pseudomonadota</taxon>
        <taxon>Gammaproteobacteria</taxon>
        <taxon>Pseudomonadales</taxon>
        <taxon>Ketobacteraceae</taxon>
        <taxon>Ketobacter</taxon>
    </lineage>
</organism>
<feature type="repeat" description="TPR" evidence="1">
    <location>
        <begin position="31"/>
        <end position="64"/>
    </location>
</feature>
<dbReference type="EMBL" id="CP022684">
    <property type="protein sequence ID" value="AUM12949.1"/>
    <property type="molecule type" value="Genomic_DNA"/>
</dbReference>
<gene>
    <name evidence="2" type="ORF">Kalk_11165</name>
</gene>
<keyword evidence="3" id="KW-1185">Reference proteome</keyword>
<name>A0A2K9LKR3_9GAMM</name>
<dbReference type="InterPro" id="IPR019734">
    <property type="entry name" value="TPR_rpt"/>
</dbReference>
<dbReference type="KEGG" id="kak:Kalk_11165"/>
<dbReference type="Gene3D" id="1.25.40.10">
    <property type="entry name" value="Tetratricopeptide repeat domain"/>
    <property type="match status" value="1"/>
</dbReference>
<protein>
    <submittedName>
        <fullName evidence="2">Uncharacterized protein</fullName>
    </submittedName>
</protein>
<dbReference type="Pfam" id="PF13431">
    <property type="entry name" value="TPR_17"/>
    <property type="match status" value="1"/>
</dbReference>
<sequence length="172" mass="19396">MFHLAIIASKRGDHEKAILLLKQGASEEGSARFHYLLGAEYAEINMLEKAVLHIEMALELNPDIPEAWFQLGLLHSFLNETEKAVNVWRNINQSGNASCLYLFKCGIEKAFDSEWGEAIAFIDQGVEVNTANPELNANMINLKVAWSDRVGEQVVNRNDDPHHFLSAYKEKV</sequence>